<feature type="transmembrane region" description="Helical" evidence="10">
    <location>
        <begin position="109"/>
        <end position="128"/>
    </location>
</feature>
<feature type="transmembrane region" description="Helical" evidence="10">
    <location>
        <begin position="64"/>
        <end position="88"/>
    </location>
</feature>
<evidence type="ECO:0000256" key="3">
    <source>
        <dbReference type="ARBA" id="ARBA00005985"/>
    </source>
</evidence>
<evidence type="ECO:0000256" key="1">
    <source>
        <dbReference type="ARBA" id="ARBA00001946"/>
    </source>
</evidence>
<feature type="transmembrane region" description="Helical" evidence="10">
    <location>
        <begin position="134"/>
        <end position="150"/>
    </location>
</feature>
<dbReference type="FunFam" id="1.20.120.1780:FF:000001">
    <property type="entry name" value="4-hydroxybenzoate octaprenyltransferase"/>
    <property type="match status" value="1"/>
</dbReference>
<keyword evidence="5" id="KW-0808">Transferase</keyword>
<dbReference type="PANTHER" id="PTHR11048:SF28">
    <property type="entry name" value="4-HYDROXYBENZOATE POLYPRENYLTRANSFERASE, MITOCHONDRIAL"/>
    <property type="match status" value="1"/>
</dbReference>
<comment type="similarity">
    <text evidence="3">Belongs to the UbiA prenyltransferase family.</text>
</comment>
<dbReference type="Gene3D" id="1.10.357.140">
    <property type="entry name" value="UbiA prenyltransferase"/>
    <property type="match status" value="1"/>
</dbReference>
<comment type="caution">
    <text evidence="11">The sequence shown here is derived from an EMBL/GenBank/DDBJ whole genome shotgun (WGS) entry which is preliminary data.</text>
</comment>
<evidence type="ECO:0000256" key="4">
    <source>
        <dbReference type="ARBA" id="ARBA00022519"/>
    </source>
</evidence>
<keyword evidence="8 10" id="KW-0472">Membrane</keyword>
<evidence type="ECO:0000256" key="5">
    <source>
        <dbReference type="ARBA" id="ARBA00022679"/>
    </source>
</evidence>
<dbReference type="NCBIfam" id="TIGR01475">
    <property type="entry name" value="ubiA_other"/>
    <property type="match status" value="1"/>
</dbReference>
<feature type="transmembrane region" description="Helical" evidence="10">
    <location>
        <begin position="162"/>
        <end position="182"/>
    </location>
</feature>
<dbReference type="FunFam" id="1.10.357.140:FF:000008">
    <property type="entry name" value="4-hydroxybenzoate octaprenyltransferase"/>
    <property type="match status" value="1"/>
</dbReference>
<dbReference type="Pfam" id="PF01040">
    <property type="entry name" value="UbiA"/>
    <property type="match status" value="1"/>
</dbReference>
<sequence length="312" mass="34564">MRKERLVVAGDARELEEHVPRSAWERFLIFLEMIKFEHTVFALPFAYIGLVLGSFYVRGTWPTLWMWTWTTVAMVAARTLAMTLNRIIDRDIDAANPRTRGRALPRGLIGVREAWAYAVVSLVVFVLASAMLNTTALLLLPLAAGILFFYSFTKRFTAWSHLVLGAADALAPLGGWVAATAALHGPSVWLFLAVTFWVAGFDVLYALQDEEFDRVHGLHSLPARYGAERAIRIARAFHVLTVLFLLALVGTAGLGVWYLAGVGAAAAILLYEHSLVRPGDLSRLDAAFFTMNGVMSVVLFAFVLLNYLFMKA</sequence>
<evidence type="ECO:0000256" key="7">
    <source>
        <dbReference type="ARBA" id="ARBA00022989"/>
    </source>
</evidence>
<gene>
    <name evidence="11" type="ORF">BLITH_0685</name>
</gene>
<dbReference type="Gene3D" id="1.20.120.1780">
    <property type="entry name" value="UbiA prenyltransferase"/>
    <property type="match status" value="1"/>
</dbReference>
<dbReference type="GO" id="GO:0005886">
    <property type="term" value="C:plasma membrane"/>
    <property type="evidence" value="ECO:0007669"/>
    <property type="project" value="TreeGrafter"/>
</dbReference>
<dbReference type="Proteomes" id="UP000244016">
    <property type="component" value="Unassembled WGS sequence"/>
</dbReference>
<evidence type="ECO:0000313" key="11">
    <source>
        <dbReference type="EMBL" id="PTQ52506.1"/>
    </source>
</evidence>
<feature type="transmembrane region" description="Helical" evidence="10">
    <location>
        <begin position="239"/>
        <end position="271"/>
    </location>
</feature>
<feature type="transmembrane region" description="Helical" evidence="10">
    <location>
        <begin position="40"/>
        <end position="58"/>
    </location>
</feature>
<dbReference type="AlphaFoldDB" id="A0A2T5G8I8"/>
<evidence type="ECO:0000256" key="10">
    <source>
        <dbReference type="SAM" id="Phobius"/>
    </source>
</evidence>
<dbReference type="EMBL" id="PEBW01000002">
    <property type="protein sequence ID" value="PTQ52506.1"/>
    <property type="molecule type" value="Genomic_DNA"/>
</dbReference>
<name>A0A2T5G8I8_9BACL</name>
<dbReference type="InterPro" id="IPR006371">
    <property type="entry name" value="Polyprenyltransferase_UbiA-li"/>
</dbReference>
<keyword evidence="6 10" id="KW-0812">Transmembrane</keyword>
<keyword evidence="4" id="KW-0997">Cell inner membrane</keyword>
<evidence type="ECO:0000256" key="6">
    <source>
        <dbReference type="ARBA" id="ARBA00022692"/>
    </source>
</evidence>
<dbReference type="EC" id="2.5.1.39" evidence="9"/>
<dbReference type="CDD" id="cd13959">
    <property type="entry name" value="PT_UbiA_COQ2"/>
    <property type="match status" value="1"/>
</dbReference>
<feature type="transmembrane region" description="Helical" evidence="10">
    <location>
        <begin position="286"/>
        <end position="309"/>
    </location>
</feature>
<evidence type="ECO:0000313" key="12">
    <source>
        <dbReference type="Proteomes" id="UP000244016"/>
    </source>
</evidence>
<keyword evidence="7 10" id="KW-1133">Transmembrane helix</keyword>
<dbReference type="PANTHER" id="PTHR11048">
    <property type="entry name" value="PRENYLTRANSFERASES"/>
    <property type="match status" value="1"/>
</dbReference>
<organism evidence="11 12">
    <name type="scientific">Brockia lithotrophica</name>
    <dbReference type="NCBI Taxonomy" id="933949"/>
    <lineage>
        <taxon>Bacteria</taxon>
        <taxon>Bacillati</taxon>
        <taxon>Bacillota</taxon>
        <taxon>Bacilli</taxon>
        <taxon>Bacillales</taxon>
        <taxon>Bacillales Family X. Incertae Sedis</taxon>
        <taxon>Brockia</taxon>
    </lineage>
</organism>
<dbReference type="InterPro" id="IPR000537">
    <property type="entry name" value="UbiA_prenyltransferase"/>
</dbReference>
<keyword evidence="4" id="KW-1003">Cell membrane</keyword>
<reference evidence="11 12" key="1">
    <citation type="submission" date="2017-08" db="EMBL/GenBank/DDBJ databases">
        <title>Burning lignite coal seam in the remote Altai Mountains harbors a hydrogen-driven thermophilic microbial community.</title>
        <authorList>
            <person name="Kadnikov V.V."/>
            <person name="Mardanov A.V."/>
            <person name="Ivasenko D."/>
            <person name="Beletsky A.V."/>
            <person name="Karnachuk O.V."/>
            <person name="Ravin N.V."/>
        </authorList>
    </citation>
    <scope>NUCLEOTIDE SEQUENCE [LARGE SCALE GENOMIC DNA]</scope>
    <source>
        <strain evidence="11">AL31</strain>
    </source>
</reference>
<dbReference type="InterPro" id="IPR039653">
    <property type="entry name" value="Prenyltransferase"/>
</dbReference>
<dbReference type="InterPro" id="IPR044878">
    <property type="entry name" value="UbiA_sf"/>
</dbReference>
<evidence type="ECO:0000256" key="2">
    <source>
        <dbReference type="ARBA" id="ARBA00004141"/>
    </source>
</evidence>
<protein>
    <recommendedName>
        <fullName evidence="9">4-hydroxybenzoate polyprenyltransferase</fullName>
        <ecNumber evidence="9">2.5.1.39</ecNumber>
    </recommendedName>
</protein>
<dbReference type="GO" id="GO:0006744">
    <property type="term" value="P:ubiquinone biosynthetic process"/>
    <property type="evidence" value="ECO:0007669"/>
    <property type="project" value="TreeGrafter"/>
</dbReference>
<comment type="cofactor">
    <cofactor evidence="1">
        <name>Mg(2+)</name>
        <dbReference type="ChEBI" id="CHEBI:18420"/>
    </cofactor>
</comment>
<evidence type="ECO:0000256" key="8">
    <source>
        <dbReference type="ARBA" id="ARBA00023136"/>
    </source>
</evidence>
<comment type="subcellular location">
    <subcellularLocation>
        <location evidence="2">Membrane</location>
        <topology evidence="2">Multi-pass membrane protein</topology>
    </subcellularLocation>
</comment>
<accession>A0A2T5G8I8</accession>
<dbReference type="GO" id="GO:0008412">
    <property type="term" value="F:4-hydroxybenzoate polyprenyltransferase activity"/>
    <property type="evidence" value="ECO:0007669"/>
    <property type="project" value="UniProtKB-EC"/>
</dbReference>
<evidence type="ECO:0000256" key="9">
    <source>
        <dbReference type="ARBA" id="ARBA00034524"/>
    </source>
</evidence>
<feature type="transmembrane region" description="Helical" evidence="10">
    <location>
        <begin position="188"/>
        <end position="207"/>
    </location>
</feature>
<proteinExistence type="inferred from homology"/>